<evidence type="ECO:0000256" key="2">
    <source>
        <dbReference type="ARBA" id="ARBA00022529"/>
    </source>
</evidence>
<evidence type="ECO:0000256" key="1">
    <source>
        <dbReference type="ARBA" id="ARBA00000632"/>
    </source>
</evidence>
<evidence type="ECO:0000256" key="4">
    <source>
        <dbReference type="ARBA" id="ARBA00022801"/>
    </source>
</evidence>
<keyword evidence="4 6" id="KW-0378">Hydrolase</keyword>
<keyword evidence="5 6" id="KW-0326">Glycosidase</keyword>
<dbReference type="InterPro" id="IPR051018">
    <property type="entry name" value="Bacteriophage_GH24"/>
</dbReference>
<name>A0A179BTW8_RHILE</name>
<proteinExistence type="inferred from homology"/>
<gene>
    <name evidence="7" type="ORF">A4U53_17850</name>
</gene>
<dbReference type="GO" id="GO:0009253">
    <property type="term" value="P:peptidoglycan catabolic process"/>
    <property type="evidence" value="ECO:0007669"/>
    <property type="project" value="InterPro"/>
</dbReference>
<evidence type="ECO:0000313" key="7">
    <source>
        <dbReference type="EMBL" id="OAP95087.1"/>
    </source>
</evidence>
<dbReference type="Pfam" id="PF00959">
    <property type="entry name" value="Phage_lysozyme"/>
    <property type="match status" value="1"/>
</dbReference>
<dbReference type="InterPro" id="IPR034690">
    <property type="entry name" value="Endolysin_T4_type"/>
</dbReference>
<protein>
    <recommendedName>
        <fullName evidence="6">Lysozyme</fullName>
        <ecNumber evidence="6">3.2.1.17</ecNumber>
    </recommendedName>
</protein>
<dbReference type="PANTHER" id="PTHR38107:SF3">
    <property type="entry name" value="LYSOZYME RRRD-RELATED"/>
    <property type="match status" value="1"/>
</dbReference>
<evidence type="ECO:0000256" key="3">
    <source>
        <dbReference type="ARBA" id="ARBA00022638"/>
    </source>
</evidence>
<evidence type="ECO:0000256" key="6">
    <source>
        <dbReference type="RuleBase" id="RU003788"/>
    </source>
</evidence>
<keyword evidence="2 6" id="KW-0929">Antimicrobial</keyword>
<dbReference type="InterPro" id="IPR002196">
    <property type="entry name" value="Glyco_hydro_24"/>
</dbReference>
<comment type="caution">
    <text evidence="7">The sequence shown here is derived from an EMBL/GenBank/DDBJ whole genome shotgun (WGS) entry which is preliminary data.</text>
</comment>
<dbReference type="SUPFAM" id="SSF53955">
    <property type="entry name" value="Lysozyme-like"/>
    <property type="match status" value="1"/>
</dbReference>
<dbReference type="HAMAP" id="MF_04110">
    <property type="entry name" value="ENDOLYSIN_T4"/>
    <property type="match status" value="1"/>
</dbReference>
<dbReference type="GO" id="GO:0016998">
    <property type="term" value="P:cell wall macromolecule catabolic process"/>
    <property type="evidence" value="ECO:0007669"/>
    <property type="project" value="InterPro"/>
</dbReference>
<sequence length="159" mass="17165">MPRITKKAVAAVAAVALSIGALIKPWEGLSLTSYPDIVGVWTACYGETLGIRPGMKFTKPECEDKLLTRVANDYYRPLTQCIVGFDRKPVEWQAAAISVTYNVGVGTACNSSFARLARAGKIKESCQAMTLFNRAGGKVVRGLVNRRAAEIKLCLRGVA</sequence>
<comment type="similarity">
    <text evidence="6">Belongs to the glycosyl hydrolase 24 family.</text>
</comment>
<dbReference type="GO" id="GO:0003796">
    <property type="term" value="F:lysozyme activity"/>
    <property type="evidence" value="ECO:0007669"/>
    <property type="project" value="UniProtKB-EC"/>
</dbReference>
<dbReference type="InterPro" id="IPR023346">
    <property type="entry name" value="Lysozyme-like_dom_sf"/>
</dbReference>
<dbReference type="CDD" id="cd16900">
    <property type="entry name" value="endolysin_R21-like"/>
    <property type="match status" value="1"/>
</dbReference>
<dbReference type="EC" id="3.2.1.17" evidence="6"/>
<dbReference type="InterPro" id="IPR023347">
    <property type="entry name" value="Lysozyme_dom_sf"/>
</dbReference>
<dbReference type="GO" id="GO:0042742">
    <property type="term" value="P:defense response to bacterium"/>
    <property type="evidence" value="ECO:0007669"/>
    <property type="project" value="UniProtKB-KW"/>
</dbReference>
<dbReference type="GO" id="GO:0031640">
    <property type="term" value="P:killing of cells of another organism"/>
    <property type="evidence" value="ECO:0007669"/>
    <property type="project" value="UniProtKB-KW"/>
</dbReference>
<accession>A0A179BTW8</accession>
<dbReference type="EMBL" id="LWBS01000121">
    <property type="protein sequence ID" value="OAP95087.1"/>
    <property type="molecule type" value="Genomic_DNA"/>
</dbReference>
<dbReference type="AlphaFoldDB" id="A0A179BTW8"/>
<dbReference type="Gene3D" id="1.10.530.40">
    <property type="match status" value="1"/>
</dbReference>
<reference evidence="7" key="1">
    <citation type="submission" date="2016-04" db="EMBL/GenBank/DDBJ databases">
        <title>Fast-growing isolate from the root nodules of Vavilovia formosa.</title>
        <authorList>
            <person name="Kimeklis A."/>
            <person name="Safronova V."/>
            <person name="Belimov A."/>
            <person name="Andronov E."/>
        </authorList>
    </citation>
    <scope>NUCLEOTIDE SEQUENCE [LARGE SCALE GENOMIC DNA]</scope>
    <source>
        <strain evidence="7">Vaf-46</strain>
    </source>
</reference>
<evidence type="ECO:0000256" key="5">
    <source>
        <dbReference type="ARBA" id="ARBA00023295"/>
    </source>
</evidence>
<dbReference type="PANTHER" id="PTHR38107">
    <property type="match status" value="1"/>
</dbReference>
<keyword evidence="3 6" id="KW-0081">Bacteriolytic enzyme</keyword>
<comment type="catalytic activity">
    <reaction evidence="1 6">
        <text>Hydrolysis of (1-&gt;4)-beta-linkages between N-acetylmuramic acid and N-acetyl-D-glucosamine residues in a peptidoglycan and between N-acetyl-D-glucosamine residues in chitodextrins.</text>
        <dbReference type="EC" id="3.2.1.17"/>
    </reaction>
</comment>
<organism evidence="7">
    <name type="scientific">Rhizobium leguminosarum</name>
    <dbReference type="NCBI Taxonomy" id="384"/>
    <lineage>
        <taxon>Bacteria</taxon>
        <taxon>Pseudomonadati</taxon>
        <taxon>Pseudomonadota</taxon>
        <taxon>Alphaproteobacteria</taxon>
        <taxon>Hyphomicrobiales</taxon>
        <taxon>Rhizobiaceae</taxon>
        <taxon>Rhizobium/Agrobacterium group</taxon>
        <taxon>Rhizobium</taxon>
    </lineage>
</organism>